<dbReference type="OrthoDB" id="6400719at2"/>
<keyword evidence="1" id="KW-0812">Transmembrane</keyword>
<proteinExistence type="predicted"/>
<evidence type="ECO:0000256" key="1">
    <source>
        <dbReference type="SAM" id="Phobius"/>
    </source>
</evidence>
<evidence type="ECO:0008006" key="4">
    <source>
        <dbReference type="Google" id="ProtNLM"/>
    </source>
</evidence>
<feature type="transmembrane region" description="Helical" evidence="1">
    <location>
        <begin position="52"/>
        <end position="74"/>
    </location>
</feature>
<dbReference type="AlphaFoldDB" id="A0A2W2ABS1"/>
<reference evidence="2 3" key="1">
    <citation type="submission" date="2018-06" db="EMBL/GenBank/DDBJ databases">
        <title>Mucibacter soli gen. nov., sp. nov., a new member of the family Chitinophagaceae producing mucin.</title>
        <authorList>
            <person name="Kim M.-K."/>
            <person name="Park S."/>
            <person name="Kim T.-S."/>
            <person name="Joung Y."/>
            <person name="Han J.-H."/>
            <person name="Kim S.B."/>
        </authorList>
    </citation>
    <scope>NUCLEOTIDE SEQUENCE [LARGE SCALE GENOMIC DNA]</scope>
    <source>
        <strain evidence="2 3">R1-15</strain>
    </source>
</reference>
<gene>
    <name evidence="2" type="ORF">DN068_20455</name>
</gene>
<evidence type="ECO:0000313" key="3">
    <source>
        <dbReference type="Proteomes" id="UP000248745"/>
    </source>
</evidence>
<evidence type="ECO:0000313" key="2">
    <source>
        <dbReference type="EMBL" id="PZF71072.1"/>
    </source>
</evidence>
<feature type="transmembrane region" description="Helical" evidence="1">
    <location>
        <begin position="80"/>
        <end position="98"/>
    </location>
</feature>
<dbReference type="Proteomes" id="UP000248745">
    <property type="component" value="Unassembled WGS sequence"/>
</dbReference>
<comment type="caution">
    <text evidence="2">The sequence shown here is derived from an EMBL/GenBank/DDBJ whole genome shotgun (WGS) entry which is preliminary data.</text>
</comment>
<accession>A0A2W2ABS1</accession>
<dbReference type="RefSeq" id="WP_111000806.1">
    <property type="nucleotide sequence ID" value="NZ_QKTW01000027.1"/>
</dbReference>
<sequence length="119" mass="13562">MESDENAYLGSPDNPRTAALVSYITMLGWLTAYFLLYRGSRNSFSAFHLRQTLLLHILAFFLNILSLLALWHYIPNSVVIILAVLLLILWMMGAWSAINNEQKPVPLVGRLAQNLFRNL</sequence>
<organism evidence="2 3">
    <name type="scientific">Taibaiella soli</name>
    <dbReference type="NCBI Taxonomy" id="1649169"/>
    <lineage>
        <taxon>Bacteria</taxon>
        <taxon>Pseudomonadati</taxon>
        <taxon>Bacteroidota</taxon>
        <taxon>Chitinophagia</taxon>
        <taxon>Chitinophagales</taxon>
        <taxon>Chitinophagaceae</taxon>
        <taxon>Taibaiella</taxon>
    </lineage>
</organism>
<name>A0A2W2ABS1_9BACT</name>
<keyword evidence="1" id="KW-0472">Membrane</keyword>
<protein>
    <recommendedName>
        <fullName evidence="4">DUF4870 domain-containing protein</fullName>
    </recommendedName>
</protein>
<dbReference type="EMBL" id="QKTW01000027">
    <property type="protein sequence ID" value="PZF71072.1"/>
    <property type="molecule type" value="Genomic_DNA"/>
</dbReference>
<keyword evidence="1" id="KW-1133">Transmembrane helix</keyword>
<feature type="transmembrane region" description="Helical" evidence="1">
    <location>
        <begin position="20"/>
        <end position="40"/>
    </location>
</feature>
<keyword evidence="3" id="KW-1185">Reference proteome</keyword>